<keyword evidence="12" id="KW-0966">Cell projection</keyword>
<name>A0ABN1GE10_9ACTN</name>
<protein>
    <submittedName>
        <fullName evidence="12">Flagellar motor protein MotB</fullName>
    </submittedName>
</protein>
<dbReference type="InterPro" id="IPR036737">
    <property type="entry name" value="OmpA-like_sf"/>
</dbReference>
<feature type="compositionally biased region" description="Basic and acidic residues" evidence="9">
    <location>
        <begin position="11"/>
        <end position="20"/>
    </location>
</feature>
<dbReference type="PROSITE" id="PS51123">
    <property type="entry name" value="OMPA_2"/>
    <property type="match status" value="1"/>
</dbReference>
<keyword evidence="6 7" id="KW-0472">Membrane</keyword>
<evidence type="ECO:0000313" key="13">
    <source>
        <dbReference type="Proteomes" id="UP001500957"/>
    </source>
</evidence>
<proteinExistence type="inferred from homology"/>
<comment type="subcellular location">
    <subcellularLocation>
        <location evidence="1">Cell membrane</location>
        <topology evidence="1">Single-pass membrane protein</topology>
    </subcellularLocation>
</comment>
<feature type="domain" description="OmpA-like" evidence="11">
    <location>
        <begin position="161"/>
        <end position="282"/>
    </location>
</feature>
<sequence length="322" mass="34808">MSHAKVRRRVRHEEHEEHENHERWLVSYADMITVLMALFIVLFAMSTIDETKFWELRASLASSFGHEITAVQSGKSPVPGDSSPEGPLASGPIMPGSTDVKNQIDQAIKVARSKEAMAQAQATRAEVEKEIEALEKIRKAIAKALQGTSAAKSVRFRYDERGLIVSVITDAVMFAPDRAELTETGRQVVHAIGPVLRSAPNDLLIEGHTNTVPVSPKYYPSEWELSSARASAVVRRMIEAEGIAANRLSAIGWADQRPLIPGTSTEANRVNRRVEIVVGSTLAPKDRSLLGTVAAQEVPELSSSAASAAASSPATSAAKEQT</sequence>
<comment type="similarity">
    <text evidence="2">Belongs to the MotB family.</text>
</comment>
<keyword evidence="5 10" id="KW-1133">Transmembrane helix</keyword>
<evidence type="ECO:0000256" key="9">
    <source>
        <dbReference type="SAM" id="MobiDB-lite"/>
    </source>
</evidence>
<keyword evidence="4 10" id="KW-0812">Transmembrane</keyword>
<dbReference type="InterPro" id="IPR006665">
    <property type="entry name" value="OmpA-like"/>
</dbReference>
<dbReference type="EMBL" id="BAAAHE010000007">
    <property type="protein sequence ID" value="GAA0609526.1"/>
    <property type="molecule type" value="Genomic_DNA"/>
</dbReference>
<accession>A0ABN1GE10</accession>
<keyword evidence="3" id="KW-1003">Cell membrane</keyword>
<evidence type="ECO:0000259" key="11">
    <source>
        <dbReference type="PROSITE" id="PS51123"/>
    </source>
</evidence>
<evidence type="ECO:0000256" key="6">
    <source>
        <dbReference type="ARBA" id="ARBA00023136"/>
    </source>
</evidence>
<dbReference type="PANTHER" id="PTHR30329:SF21">
    <property type="entry name" value="LIPOPROTEIN YIAD-RELATED"/>
    <property type="match status" value="1"/>
</dbReference>
<keyword evidence="13" id="KW-1185">Reference proteome</keyword>
<dbReference type="PANTHER" id="PTHR30329">
    <property type="entry name" value="STATOR ELEMENT OF FLAGELLAR MOTOR COMPLEX"/>
    <property type="match status" value="1"/>
</dbReference>
<keyword evidence="12" id="KW-0969">Cilium</keyword>
<dbReference type="Pfam" id="PF13677">
    <property type="entry name" value="MotB_plug"/>
    <property type="match status" value="1"/>
</dbReference>
<dbReference type="CDD" id="cd07185">
    <property type="entry name" value="OmpA_C-like"/>
    <property type="match status" value="1"/>
</dbReference>
<feature type="compositionally biased region" description="Basic residues" evidence="9">
    <location>
        <begin position="1"/>
        <end position="10"/>
    </location>
</feature>
<gene>
    <name evidence="12" type="ORF">GCM10009547_09530</name>
</gene>
<comment type="caution">
    <text evidence="12">The sequence shown here is derived from an EMBL/GenBank/DDBJ whole genome shotgun (WGS) entry which is preliminary data.</text>
</comment>
<evidence type="ECO:0000256" key="2">
    <source>
        <dbReference type="ARBA" id="ARBA00008914"/>
    </source>
</evidence>
<evidence type="ECO:0000256" key="4">
    <source>
        <dbReference type="ARBA" id="ARBA00022692"/>
    </source>
</evidence>
<evidence type="ECO:0000256" key="8">
    <source>
        <dbReference type="SAM" id="Coils"/>
    </source>
</evidence>
<feature type="region of interest" description="Disordered" evidence="9">
    <location>
        <begin position="301"/>
        <end position="322"/>
    </location>
</feature>
<dbReference type="InterPro" id="IPR050330">
    <property type="entry name" value="Bact_OuterMem_StrucFunc"/>
</dbReference>
<evidence type="ECO:0000256" key="5">
    <source>
        <dbReference type="ARBA" id="ARBA00022989"/>
    </source>
</evidence>
<feature type="transmembrane region" description="Helical" evidence="10">
    <location>
        <begin position="25"/>
        <end position="45"/>
    </location>
</feature>
<feature type="compositionally biased region" description="Low complexity" evidence="9">
    <location>
        <begin position="302"/>
        <end position="322"/>
    </location>
</feature>
<dbReference type="InterPro" id="IPR025713">
    <property type="entry name" value="MotB-like_N_dom"/>
</dbReference>
<keyword evidence="8" id="KW-0175">Coiled coil</keyword>
<keyword evidence="12" id="KW-0282">Flagellum</keyword>
<evidence type="ECO:0000256" key="7">
    <source>
        <dbReference type="PROSITE-ProRule" id="PRU00473"/>
    </source>
</evidence>
<dbReference type="SUPFAM" id="SSF103088">
    <property type="entry name" value="OmpA-like"/>
    <property type="match status" value="1"/>
</dbReference>
<dbReference type="Pfam" id="PF00691">
    <property type="entry name" value="OmpA"/>
    <property type="match status" value="1"/>
</dbReference>
<dbReference type="Gene3D" id="3.30.1330.60">
    <property type="entry name" value="OmpA-like domain"/>
    <property type="match status" value="1"/>
</dbReference>
<feature type="coiled-coil region" evidence="8">
    <location>
        <begin position="110"/>
        <end position="144"/>
    </location>
</feature>
<evidence type="ECO:0000256" key="3">
    <source>
        <dbReference type="ARBA" id="ARBA00022475"/>
    </source>
</evidence>
<dbReference type="RefSeq" id="WP_344602151.1">
    <property type="nucleotide sequence ID" value="NZ_BAAAHE010000007.1"/>
</dbReference>
<feature type="region of interest" description="Disordered" evidence="9">
    <location>
        <begin position="71"/>
        <end position="96"/>
    </location>
</feature>
<evidence type="ECO:0000256" key="1">
    <source>
        <dbReference type="ARBA" id="ARBA00004162"/>
    </source>
</evidence>
<dbReference type="Proteomes" id="UP001500957">
    <property type="component" value="Unassembled WGS sequence"/>
</dbReference>
<organism evidence="12 13">
    <name type="scientific">Sporichthya brevicatena</name>
    <dbReference type="NCBI Taxonomy" id="171442"/>
    <lineage>
        <taxon>Bacteria</taxon>
        <taxon>Bacillati</taxon>
        <taxon>Actinomycetota</taxon>
        <taxon>Actinomycetes</taxon>
        <taxon>Sporichthyales</taxon>
        <taxon>Sporichthyaceae</taxon>
        <taxon>Sporichthya</taxon>
    </lineage>
</organism>
<reference evidence="12 13" key="1">
    <citation type="journal article" date="2019" name="Int. J. Syst. Evol. Microbiol.">
        <title>The Global Catalogue of Microorganisms (GCM) 10K type strain sequencing project: providing services to taxonomists for standard genome sequencing and annotation.</title>
        <authorList>
            <consortium name="The Broad Institute Genomics Platform"/>
            <consortium name="The Broad Institute Genome Sequencing Center for Infectious Disease"/>
            <person name="Wu L."/>
            <person name="Ma J."/>
        </authorList>
    </citation>
    <scope>NUCLEOTIDE SEQUENCE [LARGE SCALE GENOMIC DNA]</scope>
    <source>
        <strain evidence="12 13">JCM 10671</strain>
    </source>
</reference>
<feature type="region of interest" description="Disordered" evidence="9">
    <location>
        <begin position="1"/>
        <end position="20"/>
    </location>
</feature>
<evidence type="ECO:0000313" key="12">
    <source>
        <dbReference type="EMBL" id="GAA0609526.1"/>
    </source>
</evidence>
<evidence type="ECO:0000256" key="10">
    <source>
        <dbReference type="SAM" id="Phobius"/>
    </source>
</evidence>